<evidence type="ECO:0000256" key="4">
    <source>
        <dbReference type="ARBA" id="ARBA00023136"/>
    </source>
</evidence>
<evidence type="ECO:0000256" key="3">
    <source>
        <dbReference type="ARBA" id="ARBA00022989"/>
    </source>
</evidence>
<evidence type="ECO:0000256" key="6">
    <source>
        <dbReference type="SAM" id="Phobius"/>
    </source>
</evidence>
<feature type="transmembrane region" description="Helical" evidence="6">
    <location>
        <begin position="59"/>
        <end position="85"/>
    </location>
</feature>
<organism evidence="7 8">
    <name type="scientific">Pristionchus mayeri</name>
    <dbReference type="NCBI Taxonomy" id="1317129"/>
    <lineage>
        <taxon>Eukaryota</taxon>
        <taxon>Metazoa</taxon>
        <taxon>Ecdysozoa</taxon>
        <taxon>Nematoda</taxon>
        <taxon>Chromadorea</taxon>
        <taxon>Rhabditida</taxon>
        <taxon>Rhabditina</taxon>
        <taxon>Diplogasteromorpha</taxon>
        <taxon>Diplogasteroidea</taxon>
        <taxon>Neodiplogasteridae</taxon>
        <taxon>Pristionchus</taxon>
    </lineage>
</organism>
<accession>A0AAN5CER0</accession>
<feature type="transmembrane region" description="Helical" evidence="6">
    <location>
        <begin position="27"/>
        <end position="47"/>
    </location>
</feature>
<comment type="caution">
    <text evidence="7">The sequence shown here is derived from an EMBL/GenBank/DDBJ whole genome shotgun (WGS) entry which is preliminary data.</text>
</comment>
<dbReference type="AlphaFoldDB" id="A0AAN5CER0"/>
<feature type="non-terminal residue" evidence="7">
    <location>
        <position position="91"/>
    </location>
</feature>
<name>A0AAN5CER0_9BILA</name>
<evidence type="ECO:0000313" key="8">
    <source>
        <dbReference type="Proteomes" id="UP001328107"/>
    </source>
</evidence>
<evidence type="ECO:0000256" key="2">
    <source>
        <dbReference type="ARBA" id="ARBA00022692"/>
    </source>
</evidence>
<dbReference type="EMBL" id="BTRK01000003">
    <property type="protein sequence ID" value="GMR40264.1"/>
    <property type="molecule type" value="Genomic_DNA"/>
</dbReference>
<evidence type="ECO:0008006" key="9">
    <source>
        <dbReference type="Google" id="ProtNLM"/>
    </source>
</evidence>
<protein>
    <recommendedName>
        <fullName evidence="9">G protein-coupled receptor</fullName>
    </recommendedName>
</protein>
<dbReference type="GO" id="GO:0004984">
    <property type="term" value="F:olfactory receptor activity"/>
    <property type="evidence" value="ECO:0007669"/>
    <property type="project" value="TreeGrafter"/>
</dbReference>
<comment type="similarity">
    <text evidence="5">Belongs to the nematode receptor-like protein sra family.</text>
</comment>
<reference evidence="8" key="1">
    <citation type="submission" date="2022-10" db="EMBL/GenBank/DDBJ databases">
        <title>Genome assembly of Pristionchus species.</title>
        <authorList>
            <person name="Yoshida K."/>
            <person name="Sommer R.J."/>
        </authorList>
    </citation>
    <scope>NUCLEOTIDE SEQUENCE [LARGE SCALE GENOMIC DNA]</scope>
    <source>
        <strain evidence="8">RS5460</strain>
    </source>
</reference>
<feature type="non-terminal residue" evidence="7">
    <location>
        <position position="1"/>
    </location>
</feature>
<dbReference type="PANTHER" id="PTHR31357:SF5">
    <property type="entry name" value="SERPENTINE RECEPTOR CLASS ALPHA-1-RELATED"/>
    <property type="match status" value="1"/>
</dbReference>
<sequence length="91" mass="10790">SDVSSRQSYDLARTFHRRQNFYTMQQFLPISTVFTVTFLIFYVSVFFSEALKSNMSAAWYLFTSIMANVVPYYCFLCPLIFLVLIRRGHFQ</sequence>
<evidence type="ECO:0000313" key="7">
    <source>
        <dbReference type="EMBL" id="GMR40264.1"/>
    </source>
</evidence>
<keyword evidence="2 6" id="KW-0812">Transmembrane</keyword>
<keyword evidence="8" id="KW-1185">Reference proteome</keyword>
<keyword evidence="4 6" id="KW-0472">Membrane</keyword>
<gene>
    <name evidence="7" type="ORF">PMAYCL1PPCAC_10459</name>
</gene>
<evidence type="ECO:0000256" key="1">
    <source>
        <dbReference type="ARBA" id="ARBA00004141"/>
    </source>
</evidence>
<dbReference type="Proteomes" id="UP001328107">
    <property type="component" value="Unassembled WGS sequence"/>
</dbReference>
<evidence type="ECO:0000256" key="5">
    <source>
        <dbReference type="ARBA" id="ARBA00037994"/>
    </source>
</evidence>
<dbReference type="InterPro" id="IPR051080">
    <property type="entry name" value="Nematode_rcpt-like_serp_alpha"/>
</dbReference>
<keyword evidence="3 6" id="KW-1133">Transmembrane helix</keyword>
<comment type="subcellular location">
    <subcellularLocation>
        <location evidence="1">Membrane</location>
        <topology evidence="1">Multi-pass membrane protein</topology>
    </subcellularLocation>
</comment>
<dbReference type="GO" id="GO:0016020">
    <property type="term" value="C:membrane"/>
    <property type="evidence" value="ECO:0007669"/>
    <property type="project" value="UniProtKB-SubCell"/>
</dbReference>
<proteinExistence type="inferred from homology"/>
<dbReference type="PANTHER" id="PTHR31357">
    <property type="entry name" value="SERPENTINE RECEPTOR CLASS ALPHA-10"/>
    <property type="match status" value="1"/>
</dbReference>